<sequence>MHFKSILNRLFETGTVDRETSDGTAPAFSDAKDRQSNLQKSEITELFRSALEEKQRDLLLRRADVADSTRTDCLYLTGPISAGLPRQFRAQVLRLPITSPQAGQTQTDESQAGAKGSTR</sequence>
<comment type="caution">
    <text evidence="2">The sequence shown here is derived from an EMBL/GenBank/DDBJ whole genome shotgun (WGS) entry which is preliminary data.</text>
</comment>
<proteinExistence type="predicted"/>
<dbReference type="RefSeq" id="WP_176864352.1">
    <property type="nucleotide sequence ID" value="NZ_JABXWT010000003.1"/>
</dbReference>
<organism evidence="2 3">
    <name type="scientific">Ruegeria haliotis</name>
    <dbReference type="NCBI Taxonomy" id="2747601"/>
    <lineage>
        <taxon>Bacteria</taxon>
        <taxon>Pseudomonadati</taxon>
        <taxon>Pseudomonadota</taxon>
        <taxon>Alphaproteobacteria</taxon>
        <taxon>Rhodobacterales</taxon>
        <taxon>Roseobacteraceae</taxon>
        <taxon>Ruegeria</taxon>
    </lineage>
</organism>
<feature type="compositionally biased region" description="Polar residues" evidence="1">
    <location>
        <begin position="98"/>
        <end position="110"/>
    </location>
</feature>
<dbReference type="Proteomes" id="UP000630805">
    <property type="component" value="Unassembled WGS sequence"/>
</dbReference>
<protein>
    <submittedName>
        <fullName evidence="2">Uncharacterized protein</fullName>
    </submittedName>
</protein>
<reference evidence="2 3" key="1">
    <citation type="submission" date="2020-06" db="EMBL/GenBank/DDBJ databases">
        <authorList>
            <person name="Cao W.R."/>
        </authorList>
    </citation>
    <scope>NUCLEOTIDE SEQUENCE [LARGE SCALE GENOMIC DNA]</scope>
    <source>
        <strain evidence="2 3">B1Z28</strain>
    </source>
</reference>
<feature type="region of interest" description="Disordered" evidence="1">
    <location>
        <begin position="15"/>
        <end position="36"/>
    </location>
</feature>
<evidence type="ECO:0000256" key="1">
    <source>
        <dbReference type="SAM" id="MobiDB-lite"/>
    </source>
</evidence>
<gene>
    <name evidence="2" type="ORF">HW561_10315</name>
</gene>
<feature type="region of interest" description="Disordered" evidence="1">
    <location>
        <begin position="96"/>
        <end position="119"/>
    </location>
</feature>
<keyword evidence="3" id="KW-1185">Reference proteome</keyword>
<evidence type="ECO:0000313" key="2">
    <source>
        <dbReference type="EMBL" id="NVO56182.1"/>
    </source>
</evidence>
<name>A0ABX2PRF4_9RHOB</name>
<evidence type="ECO:0000313" key="3">
    <source>
        <dbReference type="Proteomes" id="UP000630805"/>
    </source>
</evidence>
<accession>A0ABX2PRF4</accession>
<dbReference type="EMBL" id="JABXWT010000003">
    <property type="protein sequence ID" value="NVO56182.1"/>
    <property type="molecule type" value="Genomic_DNA"/>
</dbReference>